<dbReference type="HOGENOM" id="CLU_1216221_0_0_1"/>
<dbReference type="eggNOG" id="KOG0017">
    <property type="taxonomic scope" value="Eukaryota"/>
</dbReference>
<evidence type="ECO:0000313" key="2">
    <source>
        <dbReference type="EMBL" id="ERN04687.1"/>
    </source>
</evidence>
<protein>
    <recommendedName>
        <fullName evidence="1">Retrovirus-related Pol polyprotein from transposon TNT 1-94-like beta-barrel domain-containing protein</fullName>
    </recommendedName>
</protein>
<dbReference type="Gramene" id="ERN04687">
    <property type="protein sequence ID" value="ERN04687"/>
    <property type="gene ID" value="AMTR_s00076p00154680"/>
</dbReference>
<dbReference type="Pfam" id="PF22936">
    <property type="entry name" value="Pol_BBD"/>
    <property type="match status" value="1"/>
</dbReference>
<dbReference type="AlphaFoldDB" id="W1P4A5"/>
<proteinExistence type="predicted"/>
<dbReference type="InterPro" id="IPR054722">
    <property type="entry name" value="PolX-like_BBD"/>
</dbReference>
<dbReference type="Proteomes" id="UP000017836">
    <property type="component" value="Unassembled WGS sequence"/>
</dbReference>
<evidence type="ECO:0000313" key="3">
    <source>
        <dbReference type="Proteomes" id="UP000017836"/>
    </source>
</evidence>
<dbReference type="PANTHER" id="PTHR47592:SF24">
    <property type="entry name" value="BNACNNG30200D PROTEIN"/>
    <property type="match status" value="1"/>
</dbReference>
<dbReference type="PANTHER" id="PTHR47592">
    <property type="entry name" value="PBF68 PROTEIN"/>
    <property type="match status" value="1"/>
</dbReference>
<name>W1P4A5_AMBTC</name>
<organism evidence="2 3">
    <name type="scientific">Amborella trichopoda</name>
    <dbReference type="NCBI Taxonomy" id="13333"/>
    <lineage>
        <taxon>Eukaryota</taxon>
        <taxon>Viridiplantae</taxon>
        <taxon>Streptophyta</taxon>
        <taxon>Embryophyta</taxon>
        <taxon>Tracheophyta</taxon>
        <taxon>Spermatophyta</taxon>
        <taxon>Magnoliopsida</taxon>
        <taxon>Amborellales</taxon>
        <taxon>Amborellaceae</taxon>
        <taxon>Amborella</taxon>
    </lineage>
</organism>
<evidence type="ECO:0000259" key="1">
    <source>
        <dbReference type="Pfam" id="PF22936"/>
    </source>
</evidence>
<reference evidence="3" key="1">
    <citation type="journal article" date="2013" name="Science">
        <title>The Amborella genome and the evolution of flowering plants.</title>
        <authorList>
            <consortium name="Amborella Genome Project"/>
        </authorList>
    </citation>
    <scope>NUCLEOTIDE SEQUENCE [LARGE SCALE GENOMIC DNA]</scope>
</reference>
<dbReference type="EMBL" id="KI394182">
    <property type="protein sequence ID" value="ERN04687.1"/>
    <property type="molecule type" value="Genomic_DNA"/>
</dbReference>
<keyword evidence="3" id="KW-1185">Reference proteome</keyword>
<feature type="domain" description="Retrovirus-related Pol polyprotein from transposon TNT 1-94-like beta-barrel" evidence="1">
    <location>
        <begin position="93"/>
        <end position="173"/>
    </location>
</feature>
<sequence length="228" mass="25933">MKVIDNPPNLCKDLTKNLRHNGTIHTLDDLRGHLRMEENDRAKEKNERAHQQAYLATQKWAPLKKMERGEPNHPNDVAFIIKESLLVTPSDGYWIDLGATRHITTSKEIVMNFKERNVSDWKLYMGNSSWVHILVKATVKLPLSSVGTLTINDVIYGPDMRHNLISLSKVDKNRVQVYVKGGNMTFLKDGVEVAKASLCSSLYKLEINEMKSSSSYIVDSSFQESFNV</sequence>
<dbReference type="OMA" id="CDNSIIM"/>
<gene>
    <name evidence="2" type="ORF">AMTR_s00076p00154680</name>
</gene>
<accession>W1P4A5</accession>